<dbReference type="InterPro" id="IPR013324">
    <property type="entry name" value="RNA_pol_sigma_r3/r4-like"/>
</dbReference>
<dbReference type="PANTHER" id="PTHR43133">
    <property type="entry name" value="RNA POLYMERASE ECF-TYPE SIGMA FACTO"/>
    <property type="match status" value="1"/>
</dbReference>
<evidence type="ECO:0000256" key="6">
    <source>
        <dbReference type="SAM" id="MobiDB-lite"/>
    </source>
</evidence>
<evidence type="ECO:0000256" key="5">
    <source>
        <dbReference type="ARBA" id="ARBA00023163"/>
    </source>
</evidence>
<dbReference type="EMBL" id="BMHI01000001">
    <property type="protein sequence ID" value="GGB16203.1"/>
    <property type="molecule type" value="Genomic_DNA"/>
</dbReference>
<gene>
    <name evidence="9" type="ORF">GCM10011492_02410</name>
</gene>
<comment type="caution">
    <text evidence="9">The sequence shown here is derived from an EMBL/GenBank/DDBJ whole genome shotgun (WGS) entry which is preliminary data.</text>
</comment>
<accession>A0A916WP23</accession>
<feature type="compositionally biased region" description="Pro residues" evidence="6">
    <location>
        <begin position="457"/>
        <end position="469"/>
    </location>
</feature>
<keyword evidence="4" id="KW-0238">DNA-binding</keyword>
<dbReference type="GO" id="GO:0003677">
    <property type="term" value="F:DNA binding"/>
    <property type="evidence" value="ECO:0007669"/>
    <property type="project" value="UniProtKB-KW"/>
</dbReference>
<dbReference type="InterPro" id="IPR007627">
    <property type="entry name" value="RNA_pol_sigma70_r2"/>
</dbReference>
<feature type="compositionally biased region" description="Pro residues" evidence="6">
    <location>
        <begin position="431"/>
        <end position="446"/>
    </location>
</feature>
<dbReference type="NCBIfam" id="TIGR02937">
    <property type="entry name" value="sigma70-ECF"/>
    <property type="match status" value="1"/>
</dbReference>
<proteinExistence type="inferred from homology"/>
<feature type="domain" description="RNA polymerase sigma factor 70 region 4 type 2" evidence="8">
    <location>
        <begin position="125"/>
        <end position="173"/>
    </location>
</feature>
<dbReference type="InterPro" id="IPR013249">
    <property type="entry name" value="RNA_pol_sigma70_r4_t2"/>
</dbReference>
<keyword evidence="10" id="KW-1185">Reference proteome</keyword>
<keyword evidence="2" id="KW-0805">Transcription regulation</keyword>
<keyword evidence="3" id="KW-0731">Sigma factor</keyword>
<evidence type="ECO:0000256" key="1">
    <source>
        <dbReference type="ARBA" id="ARBA00010641"/>
    </source>
</evidence>
<reference evidence="9" key="1">
    <citation type="journal article" date="2014" name="Int. J. Syst. Evol. Microbiol.">
        <title>Complete genome sequence of Corynebacterium casei LMG S-19264T (=DSM 44701T), isolated from a smear-ripened cheese.</title>
        <authorList>
            <consortium name="US DOE Joint Genome Institute (JGI-PGF)"/>
            <person name="Walter F."/>
            <person name="Albersmeier A."/>
            <person name="Kalinowski J."/>
            <person name="Ruckert C."/>
        </authorList>
    </citation>
    <scope>NUCLEOTIDE SEQUENCE</scope>
    <source>
        <strain evidence="9">CGMCC 1.15085</strain>
    </source>
</reference>
<evidence type="ECO:0000259" key="8">
    <source>
        <dbReference type="Pfam" id="PF08281"/>
    </source>
</evidence>
<dbReference type="GO" id="GO:0016987">
    <property type="term" value="F:sigma factor activity"/>
    <property type="evidence" value="ECO:0007669"/>
    <property type="project" value="UniProtKB-KW"/>
</dbReference>
<comment type="similarity">
    <text evidence="1">Belongs to the sigma-70 factor family. ECF subfamily.</text>
</comment>
<dbReference type="Proteomes" id="UP000636793">
    <property type="component" value="Unassembled WGS sequence"/>
</dbReference>
<dbReference type="SUPFAM" id="SSF88659">
    <property type="entry name" value="Sigma3 and sigma4 domains of RNA polymerase sigma factors"/>
    <property type="match status" value="1"/>
</dbReference>
<evidence type="ECO:0000259" key="7">
    <source>
        <dbReference type="Pfam" id="PF04542"/>
    </source>
</evidence>
<dbReference type="InterPro" id="IPR013325">
    <property type="entry name" value="RNA_pol_sigma_r2"/>
</dbReference>
<dbReference type="InterPro" id="IPR014284">
    <property type="entry name" value="RNA_pol_sigma-70_dom"/>
</dbReference>
<feature type="domain" description="RNA polymerase sigma-70 region 2" evidence="7">
    <location>
        <begin position="27"/>
        <end position="94"/>
    </location>
</feature>
<keyword evidence="5" id="KW-0804">Transcription</keyword>
<dbReference type="RefSeq" id="WP_188835149.1">
    <property type="nucleotide sequence ID" value="NZ_BMHI01000001.1"/>
</dbReference>
<name>A0A916WP23_9MICO</name>
<feature type="region of interest" description="Disordered" evidence="6">
    <location>
        <begin position="308"/>
        <end position="469"/>
    </location>
</feature>
<dbReference type="Pfam" id="PF08281">
    <property type="entry name" value="Sigma70_r4_2"/>
    <property type="match status" value="1"/>
</dbReference>
<organism evidence="9 10">
    <name type="scientific">Flexivirga endophytica</name>
    <dbReference type="NCBI Taxonomy" id="1849103"/>
    <lineage>
        <taxon>Bacteria</taxon>
        <taxon>Bacillati</taxon>
        <taxon>Actinomycetota</taxon>
        <taxon>Actinomycetes</taxon>
        <taxon>Micrococcales</taxon>
        <taxon>Dermacoccaceae</taxon>
        <taxon>Flexivirga</taxon>
    </lineage>
</organism>
<dbReference type="Gene3D" id="1.10.1740.10">
    <property type="match status" value="1"/>
</dbReference>
<dbReference type="InterPro" id="IPR036388">
    <property type="entry name" value="WH-like_DNA-bd_sf"/>
</dbReference>
<feature type="compositionally biased region" description="Low complexity" evidence="6">
    <location>
        <begin position="324"/>
        <end position="430"/>
    </location>
</feature>
<dbReference type="GO" id="GO:0006352">
    <property type="term" value="P:DNA-templated transcription initiation"/>
    <property type="evidence" value="ECO:0007669"/>
    <property type="project" value="InterPro"/>
</dbReference>
<evidence type="ECO:0000256" key="2">
    <source>
        <dbReference type="ARBA" id="ARBA00023015"/>
    </source>
</evidence>
<dbReference type="Pfam" id="PF04542">
    <property type="entry name" value="Sigma70_r2"/>
    <property type="match status" value="1"/>
</dbReference>
<protein>
    <recommendedName>
        <fullName evidence="11">Sigma-70 family RNA polymerase sigma factor</fullName>
    </recommendedName>
</protein>
<evidence type="ECO:0008006" key="11">
    <source>
        <dbReference type="Google" id="ProtNLM"/>
    </source>
</evidence>
<sequence>MTVAAEADDTDLLMAVRDGDPRAMAELWSRHYPATLAAARRVSRQPKDAEELASDAFSGMLHAISNDGGPSASVRGYLLTSVRNQAANRARRASSSDVLTDEITDFENADRDALDPVAHHAELGLVREAFATLPPRWQMVLWRTAVDHEKNADLAEELGRSPNAIAALARRARTGFRTAYIRAHGSTHGIAPECAPYVPRLVELLPEADTVAASDVREHVEDCPTCARRLADLRIVDADLGGALLPALLTLGPGIAWATAGHVAPAAGGVFWLKWGSGAGQSRKLAIGGVATAVVVAGTCSAFALTRTGSNPPPQAATHSVSRSSQAPSSAGSAPGAAAAGSGSAAAAKNRNKSTSTKASASSATTASTDSTAPSSSRDLPSSAASTTRSAPPAGTTSSPVSLPSSTRPGSSTPPIVVTTPPVRTTTRPPSHSPSPTPTRPSPPSATPTVRPKPTRTKPPQPTPPPPVCLPLLCWPWNW</sequence>
<dbReference type="SUPFAM" id="SSF88946">
    <property type="entry name" value="Sigma2 domain of RNA polymerase sigma factors"/>
    <property type="match status" value="1"/>
</dbReference>
<evidence type="ECO:0000313" key="10">
    <source>
        <dbReference type="Proteomes" id="UP000636793"/>
    </source>
</evidence>
<dbReference type="PANTHER" id="PTHR43133:SF8">
    <property type="entry name" value="RNA POLYMERASE SIGMA FACTOR HI_1459-RELATED"/>
    <property type="match status" value="1"/>
</dbReference>
<dbReference type="AlphaFoldDB" id="A0A916WP23"/>
<evidence type="ECO:0000313" key="9">
    <source>
        <dbReference type="EMBL" id="GGB16203.1"/>
    </source>
</evidence>
<evidence type="ECO:0000256" key="3">
    <source>
        <dbReference type="ARBA" id="ARBA00023082"/>
    </source>
</evidence>
<dbReference type="InterPro" id="IPR039425">
    <property type="entry name" value="RNA_pol_sigma-70-like"/>
</dbReference>
<reference evidence="9" key="2">
    <citation type="submission" date="2020-09" db="EMBL/GenBank/DDBJ databases">
        <authorList>
            <person name="Sun Q."/>
            <person name="Zhou Y."/>
        </authorList>
    </citation>
    <scope>NUCLEOTIDE SEQUENCE</scope>
    <source>
        <strain evidence="9">CGMCC 1.15085</strain>
    </source>
</reference>
<evidence type="ECO:0000256" key="4">
    <source>
        <dbReference type="ARBA" id="ARBA00023125"/>
    </source>
</evidence>
<dbReference type="Gene3D" id="1.10.10.10">
    <property type="entry name" value="Winged helix-like DNA-binding domain superfamily/Winged helix DNA-binding domain"/>
    <property type="match status" value="1"/>
</dbReference>